<sequence length="54" mass="6162">MKCPFCGFEFDEPDKSTCAGCGKLHSCNMQKCPNCKYEIPKETKLEKLLRGVFK</sequence>
<proteinExistence type="predicted"/>
<dbReference type="GeneID" id="55558071"/>
<name>D5E9X6_METMS</name>
<protein>
    <submittedName>
        <fullName evidence="1">Uncharacterized protein</fullName>
    </submittedName>
</protein>
<gene>
    <name evidence="1" type="ordered locus">Mmah_0447</name>
</gene>
<dbReference type="OrthoDB" id="81902at2157"/>
<dbReference type="Proteomes" id="UP000001059">
    <property type="component" value="Chromosome"/>
</dbReference>
<dbReference type="EMBL" id="CP001994">
    <property type="protein sequence ID" value="ADE35977.1"/>
    <property type="molecule type" value="Genomic_DNA"/>
</dbReference>
<dbReference type="STRING" id="547558.Mmah_0447"/>
<dbReference type="RefSeq" id="WP_013036920.1">
    <property type="nucleotide sequence ID" value="NC_014002.1"/>
</dbReference>
<evidence type="ECO:0000313" key="1">
    <source>
        <dbReference type="EMBL" id="ADE35977.1"/>
    </source>
</evidence>
<dbReference type="KEGG" id="mmh:Mmah_0447"/>
<keyword evidence="2" id="KW-1185">Reference proteome</keyword>
<accession>D5E9X6</accession>
<dbReference type="AlphaFoldDB" id="D5E9X6"/>
<evidence type="ECO:0000313" key="2">
    <source>
        <dbReference type="Proteomes" id="UP000001059"/>
    </source>
</evidence>
<reference evidence="1 2" key="1">
    <citation type="submission" date="2010-03" db="EMBL/GenBank/DDBJ databases">
        <title>The complete genome of Methanohalophilus mahii DSM 5219.</title>
        <authorList>
            <consortium name="US DOE Joint Genome Institute (JGI-PGF)"/>
            <person name="Lucas S."/>
            <person name="Copeland A."/>
            <person name="Lapidus A."/>
            <person name="Glavina del Rio T."/>
            <person name="Dalin E."/>
            <person name="Tice H."/>
            <person name="Bruce D."/>
            <person name="Goodwin L."/>
            <person name="Pitluck S."/>
            <person name="Kyrpides N."/>
            <person name="Mavromatis K."/>
            <person name="Ivanova N."/>
            <person name="Lykidis A."/>
            <person name="Saunders E."/>
            <person name="Brettin T."/>
            <person name="Detter J.C."/>
            <person name="Han C."/>
            <person name="Land M."/>
            <person name="Hauser L."/>
            <person name="Markowitz V."/>
            <person name="Cheng J.-F."/>
            <person name="Hugenholtz P."/>
            <person name="Woyke T."/>
            <person name="Wu D."/>
            <person name="Spring S."/>
            <person name="Schneider S."/>
            <person name="Schroeder M."/>
            <person name="Klenk H.-P."/>
            <person name="Eisen J.A."/>
        </authorList>
    </citation>
    <scope>NUCLEOTIDE SEQUENCE [LARGE SCALE GENOMIC DNA]</scope>
    <source>
        <strain evidence="2">ATCC 35705 / DSM 5219 / SLP</strain>
    </source>
</reference>
<dbReference type="HOGENOM" id="CLU_199499_1_0_2"/>
<organism evidence="1 2">
    <name type="scientific">Methanohalophilus mahii (strain ATCC 35705 / DSM 5219 / SLP)</name>
    <dbReference type="NCBI Taxonomy" id="547558"/>
    <lineage>
        <taxon>Archaea</taxon>
        <taxon>Methanobacteriati</taxon>
        <taxon>Methanobacteriota</taxon>
        <taxon>Stenosarchaea group</taxon>
        <taxon>Methanomicrobia</taxon>
        <taxon>Methanosarcinales</taxon>
        <taxon>Methanosarcinaceae</taxon>
        <taxon>Methanohalophilus</taxon>
    </lineage>
</organism>